<organism evidence="2 3">
    <name type="scientific">Actinomadura coerulea</name>
    <dbReference type="NCBI Taxonomy" id="46159"/>
    <lineage>
        <taxon>Bacteria</taxon>
        <taxon>Bacillati</taxon>
        <taxon>Actinomycetota</taxon>
        <taxon>Actinomycetes</taxon>
        <taxon>Streptosporangiales</taxon>
        <taxon>Thermomonosporaceae</taxon>
        <taxon>Actinomadura</taxon>
    </lineage>
</organism>
<dbReference type="EMBL" id="JACHMQ010000001">
    <property type="protein sequence ID" value="MBB6400506.1"/>
    <property type="molecule type" value="Genomic_DNA"/>
</dbReference>
<protein>
    <recommendedName>
        <fullName evidence="4">Terminase small subunit</fullName>
    </recommendedName>
</protein>
<evidence type="ECO:0000313" key="2">
    <source>
        <dbReference type="EMBL" id="MBB6400506.1"/>
    </source>
</evidence>
<evidence type="ECO:0008006" key="4">
    <source>
        <dbReference type="Google" id="ProtNLM"/>
    </source>
</evidence>
<sequence length="146" mass="16089">MPEGGDDMGTRGPVPKRSDKRRRRNADSAVDTIEIPADAEPVEAPPLGFTTNAIAMEWYESLASSGQARYFEPSDWQAARVVTQELGRMLNYGKPSGQLFTALWSAMGDLLSTEAARRRVRMEIDRSQPAEGEDADVIELYKGLGL</sequence>
<dbReference type="Pfam" id="PF25673">
    <property type="entry name" value="Terminase_7"/>
    <property type="match status" value="1"/>
</dbReference>
<reference evidence="2 3" key="1">
    <citation type="submission" date="2020-08" db="EMBL/GenBank/DDBJ databases">
        <title>Sequencing the genomes of 1000 actinobacteria strains.</title>
        <authorList>
            <person name="Klenk H.-P."/>
        </authorList>
    </citation>
    <scope>NUCLEOTIDE SEQUENCE [LARGE SCALE GENOMIC DNA]</scope>
    <source>
        <strain evidence="2 3">DSM 43675</strain>
    </source>
</reference>
<evidence type="ECO:0000256" key="1">
    <source>
        <dbReference type="SAM" id="MobiDB-lite"/>
    </source>
</evidence>
<proteinExistence type="predicted"/>
<accession>A0A7X0G6U2</accession>
<dbReference type="AlphaFoldDB" id="A0A7X0G6U2"/>
<comment type="caution">
    <text evidence="2">The sequence shown here is derived from an EMBL/GenBank/DDBJ whole genome shotgun (WGS) entry which is preliminary data.</text>
</comment>
<dbReference type="RefSeq" id="WP_221493449.1">
    <property type="nucleotide sequence ID" value="NZ_JACHMQ010000001.1"/>
</dbReference>
<evidence type="ECO:0000313" key="3">
    <source>
        <dbReference type="Proteomes" id="UP000546324"/>
    </source>
</evidence>
<dbReference type="InterPro" id="IPR057972">
    <property type="entry name" value="Terminase_7"/>
</dbReference>
<feature type="region of interest" description="Disordered" evidence="1">
    <location>
        <begin position="1"/>
        <end position="46"/>
    </location>
</feature>
<name>A0A7X0G6U2_9ACTN</name>
<gene>
    <name evidence="2" type="ORF">BKA00_007420</name>
</gene>
<dbReference type="Proteomes" id="UP000546324">
    <property type="component" value="Unassembled WGS sequence"/>
</dbReference>
<keyword evidence="3" id="KW-1185">Reference proteome</keyword>